<proteinExistence type="predicted"/>
<feature type="region of interest" description="Disordered" evidence="2">
    <location>
        <begin position="413"/>
        <end position="580"/>
    </location>
</feature>
<gene>
    <name evidence="3" type="ORF">L228DRAFT_282633</name>
</gene>
<feature type="region of interest" description="Disordered" evidence="2">
    <location>
        <begin position="1"/>
        <end position="26"/>
    </location>
</feature>
<keyword evidence="4" id="KW-1185">Reference proteome</keyword>
<organism evidence="3 4">
    <name type="scientific">Xylona heveae (strain CBS 132557 / TC161)</name>
    <dbReference type="NCBI Taxonomy" id="1328760"/>
    <lineage>
        <taxon>Eukaryota</taxon>
        <taxon>Fungi</taxon>
        <taxon>Dikarya</taxon>
        <taxon>Ascomycota</taxon>
        <taxon>Pezizomycotina</taxon>
        <taxon>Xylonomycetes</taxon>
        <taxon>Xylonales</taxon>
        <taxon>Xylonaceae</taxon>
        <taxon>Xylona</taxon>
    </lineage>
</organism>
<feature type="compositionally biased region" description="Polar residues" evidence="2">
    <location>
        <begin position="267"/>
        <end position="284"/>
    </location>
</feature>
<feature type="compositionally biased region" description="Low complexity" evidence="2">
    <location>
        <begin position="538"/>
        <end position="559"/>
    </location>
</feature>
<dbReference type="GeneID" id="28901164"/>
<evidence type="ECO:0000313" key="4">
    <source>
        <dbReference type="Proteomes" id="UP000076632"/>
    </source>
</evidence>
<dbReference type="AlphaFoldDB" id="A0A165GS34"/>
<dbReference type="EMBL" id="KV407458">
    <property type="protein sequence ID" value="KZF22523.1"/>
    <property type="molecule type" value="Genomic_DNA"/>
</dbReference>
<dbReference type="OMA" id="AWKVTCA"/>
<protein>
    <submittedName>
        <fullName evidence="3">Uncharacterized protein</fullName>
    </submittedName>
</protein>
<feature type="region of interest" description="Disordered" evidence="2">
    <location>
        <begin position="251"/>
        <end position="288"/>
    </location>
</feature>
<keyword evidence="1" id="KW-0175">Coiled coil</keyword>
<dbReference type="InParanoid" id="A0A165GS34"/>
<feature type="region of interest" description="Disordered" evidence="2">
    <location>
        <begin position="51"/>
        <end position="107"/>
    </location>
</feature>
<dbReference type="OrthoDB" id="3905365at2759"/>
<evidence type="ECO:0000256" key="2">
    <source>
        <dbReference type="SAM" id="MobiDB-lite"/>
    </source>
</evidence>
<dbReference type="STRING" id="1328760.A0A165GS34"/>
<evidence type="ECO:0000313" key="3">
    <source>
        <dbReference type="EMBL" id="KZF22523.1"/>
    </source>
</evidence>
<evidence type="ECO:0000256" key="1">
    <source>
        <dbReference type="SAM" id="Coils"/>
    </source>
</evidence>
<feature type="compositionally biased region" description="Low complexity" evidence="2">
    <location>
        <begin position="422"/>
        <end position="449"/>
    </location>
</feature>
<dbReference type="RefSeq" id="XP_018188078.1">
    <property type="nucleotide sequence ID" value="XM_018336027.1"/>
</dbReference>
<feature type="compositionally biased region" description="Basic and acidic residues" evidence="2">
    <location>
        <begin position="252"/>
        <end position="261"/>
    </location>
</feature>
<feature type="compositionally biased region" description="Low complexity" evidence="2">
    <location>
        <begin position="485"/>
        <end position="500"/>
    </location>
</feature>
<reference evidence="3 4" key="1">
    <citation type="journal article" date="2016" name="Fungal Biol.">
        <title>The genome of Xylona heveae provides a window into fungal endophytism.</title>
        <authorList>
            <person name="Gazis R."/>
            <person name="Kuo A."/>
            <person name="Riley R."/>
            <person name="LaButti K."/>
            <person name="Lipzen A."/>
            <person name="Lin J."/>
            <person name="Amirebrahimi M."/>
            <person name="Hesse C.N."/>
            <person name="Spatafora J.W."/>
            <person name="Henrissat B."/>
            <person name="Hainaut M."/>
            <person name="Grigoriev I.V."/>
            <person name="Hibbett D.S."/>
        </authorList>
    </citation>
    <scope>NUCLEOTIDE SEQUENCE [LARGE SCALE GENOMIC DNA]</scope>
    <source>
        <strain evidence="3 4">TC161</strain>
    </source>
</reference>
<name>A0A165GS34_XYLHT</name>
<feature type="compositionally biased region" description="Polar residues" evidence="2">
    <location>
        <begin position="458"/>
        <end position="473"/>
    </location>
</feature>
<feature type="compositionally biased region" description="Basic and acidic residues" evidence="2">
    <location>
        <begin position="51"/>
        <end position="74"/>
    </location>
</feature>
<sequence>MTEPTITTPGSTRDGDTPSIASAPKDKRCPFCQQAFTSSSLGRHLDLYIKEKNPKAPDGVHDVDEIRKLRERITRRQPRNSAKRDASTPSATRPLASEEAQSPSSGRPFLRLKLNELDWHATGVMRDLPPTKEDDSRWRHVQQKSDLEMRRKVMEEKDNARAAELALREVLASVKAASARTAPPPSPFDYDPLTLTFPALCLKCLFAPSTLFSTQPFATGGSWSIDPPGQPQLESLRIYFHDQFHQWRLRRGSRDSARDGHGAPNGHQGNNTNGQDSNQGPKQQGQEEEDKIIRHLMEAYSHWKAMADKQKEDSWRLEVLRAYARELERRKESELKVDALQQQVEHLRSQVDRLTSRHEPREFLTCPPATFALTKTVAKELDAVSGPELCDCDYDRLFAKWKAIVQQNRQSSNGLLSQQPLPGTSATPGAATATAPSQSQERNVSSSSSFTPLPVNGTGPSQPGRSSSLSFDYSTSPLPPPPPSATASANNNNNNLSTNSKPNQNADADQNHHHIADGIDSSGGGANRSSAPPPSQLHNAHSNSSSSTTANTSNQTTNTRPPPLDRTNLDPSLADDGQNQHSLGAMEGIESSSSQDALNSDGFMGGRVLMGLSASDFSHMGGSRCGSMES</sequence>
<feature type="compositionally biased region" description="Polar residues" evidence="2">
    <location>
        <begin position="1"/>
        <end position="11"/>
    </location>
</feature>
<feature type="coiled-coil region" evidence="1">
    <location>
        <begin position="323"/>
        <end position="357"/>
    </location>
</feature>
<accession>A0A165GS34</accession>
<dbReference type="Proteomes" id="UP000076632">
    <property type="component" value="Unassembled WGS sequence"/>
</dbReference>